<evidence type="ECO:0000313" key="1">
    <source>
        <dbReference type="Proteomes" id="UP000079169"/>
    </source>
</evidence>
<sequence length="89" mass="9089">PAPKADPAYLAAAPVVYTAPAPVAAVPVAHSYSSVSQYTSHPVPLAKAAPVIATPYIAAPSAPAAVYTYPAYHHAPAVGSVYNYPYVLV</sequence>
<keyword evidence="1" id="KW-1185">Reference proteome</keyword>
<accession>A0A1S3DSV7</accession>
<feature type="non-terminal residue" evidence="2">
    <location>
        <position position="1"/>
    </location>
</feature>
<organism evidence="1 2">
    <name type="scientific">Diaphorina citri</name>
    <name type="common">Asian citrus psyllid</name>
    <dbReference type="NCBI Taxonomy" id="121845"/>
    <lineage>
        <taxon>Eukaryota</taxon>
        <taxon>Metazoa</taxon>
        <taxon>Ecdysozoa</taxon>
        <taxon>Arthropoda</taxon>
        <taxon>Hexapoda</taxon>
        <taxon>Insecta</taxon>
        <taxon>Pterygota</taxon>
        <taxon>Neoptera</taxon>
        <taxon>Paraneoptera</taxon>
        <taxon>Hemiptera</taxon>
        <taxon>Sternorrhyncha</taxon>
        <taxon>Psylloidea</taxon>
        <taxon>Psyllidae</taxon>
        <taxon>Diaphorininae</taxon>
        <taxon>Diaphorina</taxon>
    </lineage>
</organism>
<dbReference type="KEGG" id="dci:103524106"/>
<dbReference type="AlphaFoldDB" id="A0A1S3DSV7"/>
<name>A0A1S3DSV7_DIACI</name>
<proteinExistence type="predicted"/>
<gene>
    <name evidence="2" type="primary">LOC103524106</name>
</gene>
<dbReference type="RefSeq" id="XP_008487333.1">
    <property type="nucleotide sequence ID" value="XM_008489111.1"/>
</dbReference>
<evidence type="ECO:0000313" key="2">
    <source>
        <dbReference type="RefSeq" id="XP_008487333.1"/>
    </source>
</evidence>
<dbReference type="GeneID" id="103524106"/>
<reference evidence="2" key="1">
    <citation type="submission" date="2025-08" db="UniProtKB">
        <authorList>
            <consortium name="RefSeq"/>
        </authorList>
    </citation>
    <scope>IDENTIFICATION</scope>
</reference>
<protein>
    <submittedName>
        <fullName evidence="2">Cuticle protein 19.8</fullName>
    </submittedName>
</protein>
<dbReference type="Proteomes" id="UP000079169">
    <property type="component" value="Unplaced"/>
</dbReference>
<dbReference type="PaxDb" id="121845-A0A1S3DSV7"/>